<dbReference type="OrthoDB" id="9815473at2"/>
<dbReference type="RefSeq" id="WP_078499755.1">
    <property type="nucleotide sequence ID" value="NZ_MSZX01000006.1"/>
</dbReference>
<evidence type="ECO:0008006" key="4">
    <source>
        <dbReference type="Google" id="ProtNLM"/>
    </source>
</evidence>
<dbReference type="Pfam" id="PF05954">
    <property type="entry name" value="Phage_GPD"/>
    <property type="match status" value="1"/>
</dbReference>
<name>A0A1T2XA11_9BACL</name>
<comment type="caution">
    <text evidence="2">The sequence shown here is derived from an EMBL/GenBank/DDBJ whole genome shotgun (WGS) entry which is preliminary data.</text>
</comment>
<protein>
    <recommendedName>
        <fullName evidence="4">Late control protein</fullName>
    </recommendedName>
</protein>
<keyword evidence="1" id="KW-0175">Coiled coil</keyword>
<dbReference type="Proteomes" id="UP000190188">
    <property type="component" value="Unassembled WGS sequence"/>
</dbReference>
<dbReference type="STRING" id="1324314.BVG16_16330"/>
<dbReference type="InterPro" id="IPR023399">
    <property type="entry name" value="Baseplate-like_2-layer_sand"/>
</dbReference>
<dbReference type="EMBL" id="MSZX01000006">
    <property type="protein sequence ID" value="OPA76737.1"/>
    <property type="molecule type" value="Genomic_DNA"/>
</dbReference>
<evidence type="ECO:0000256" key="1">
    <source>
        <dbReference type="SAM" id="Coils"/>
    </source>
</evidence>
<dbReference type="AlphaFoldDB" id="A0A1T2XA11"/>
<proteinExistence type="predicted"/>
<sequence length="351" mass="39097">MRSSKIHINYNGKNITESLMNYVTDLSYTDASSGELDDLSITVSDRDNKWQKSWAPVEGDKVSVAIEVFNWYKEGDQKKYPCGTFHVDGLTFTGPPDLIDIKAASFPVSSDARQVKRTKVWEKVKLSTISADIAKRAGLKLVREVPDDPTYDRIEQQEQTDLAFLLDLTKQEGIAVKVTEGKLVLFDEAKFEKGKSVATFERGKDNLIDYNFEWSAANCAYRACEVTYEESTKTTSTSKKKGTKKAVSVTKKVTYTPPGAPANGPVLRIKETAKSQADALRIAKNRLRERNKQANRATMTIVGDIRIAAGVVVTIVGFGKFDGKYIVDKVTHQVGSNGYVSRMELRKVLGW</sequence>
<reference evidence="2 3" key="1">
    <citation type="submission" date="2017-01" db="EMBL/GenBank/DDBJ databases">
        <title>Genome analysis of Paenibacillus selenitrireducens ES3-24.</title>
        <authorList>
            <person name="Xu D."/>
            <person name="Yao R."/>
            <person name="Zheng S."/>
        </authorList>
    </citation>
    <scope>NUCLEOTIDE SEQUENCE [LARGE SCALE GENOMIC DNA]</scope>
    <source>
        <strain evidence="2 3">ES3-24</strain>
    </source>
</reference>
<accession>A0A1T2XA11</accession>
<dbReference type="SUPFAM" id="SSF69279">
    <property type="entry name" value="Phage tail proteins"/>
    <property type="match status" value="1"/>
</dbReference>
<dbReference type="Gene3D" id="3.30.1920.10">
    <property type="entry name" value="Baseplate protein-like domains - 2 layer sandwich fold"/>
    <property type="match status" value="1"/>
</dbReference>
<gene>
    <name evidence="2" type="ORF">BVG16_16330</name>
</gene>
<evidence type="ECO:0000313" key="2">
    <source>
        <dbReference type="EMBL" id="OPA76737.1"/>
    </source>
</evidence>
<organism evidence="2 3">
    <name type="scientific">Paenibacillus selenitireducens</name>
    <dbReference type="NCBI Taxonomy" id="1324314"/>
    <lineage>
        <taxon>Bacteria</taxon>
        <taxon>Bacillati</taxon>
        <taxon>Bacillota</taxon>
        <taxon>Bacilli</taxon>
        <taxon>Bacillales</taxon>
        <taxon>Paenibacillaceae</taxon>
        <taxon>Paenibacillus</taxon>
    </lineage>
</organism>
<keyword evidence="3" id="KW-1185">Reference proteome</keyword>
<dbReference type="Gene3D" id="2.30.300.10">
    <property type="entry name" value="Baseplate protein-like domain - beta roll fold"/>
    <property type="match status" value="1"/>
</dbReference>
<feature type="coiled-coil region" evidence="1">
    <location>
        <begin position="270"/>
        <end position="297"/>
    </location>
</feature>
<dbReference type="Gene3D" id="3.55.50.10">
    <property type="entry name" value="Baseplate protein-like domains"/>
    <property type="match status" value="1"/>
</dbReference>
<evidence type="ECO:0000313" key="3">
    <source>
        <dbReference type="Proteomes" id="UP000190188"/>
    </source>
</evidence>